<feature type="repeat" description="PPR" evidence="2">
    <location>
        <begin position="463"/>
        <end position="497"/>
    </location>
</feature>
<gene>
    <name evidence="3" type="primary">PCMP-H38</name>
    <name evidence="3" type="ORF">KSP40_PGU018398</name>
</gene>
<dbReference type="SUPFAM" id="SSF48452">
    <property type="entry name" value="TPR-like"/>
    <property type="match status" value="1"/>
</dbReference>
<dbReference type="Pfam" id="PF13041">
    <property type="entry name" value="PPR_2"/>
    <property type="match status" value="3"/>
</dbReference>
<keyword evidence="4" id="KW-1185">Reference proteome</keyword>
<reference evidence="3 4" key="1">
    <citation type="journal article" date="2022" name="Nat. Plants">
        <title>Genomes of leafy and leafless Platanthera orchids illuminate the evolution of mycoheterotrophy.</title>
        <authorList>
            <person name="Li M.H."/>
            <person name="Liu K.W."/>
            <person name="Li Z."/>
            <person name="Lu H.C."/>
            <person name="Ye Q.L."/>
            <person name="Zhang D."/>
            <person name="Wang J.Y."/>
            <person name="Li Y.F."/>
            <person name="Zhong Z.M."/>
            <person name="Liu X."/>
            <person name="Yu X."/>
            <person name="Liu D.K."/>
            <person name="Tu X.D."/>
            <person name="Liu B."/>
            <person name="Hao Y."/>
            <person name="Liao X.Y."/>
            <person name="Jiang Y.T."/>
            <person name="Sun W.H."/>
            <person name="Chen J."/>
            <person name="Chen Y.Q."/>
            <person name="Ai Y."/>
            <person name="Zhai J.W."/>
            <person name="Wu S.S."/>
            <person name="Zhou Z."/>
            <person name="Hsiao Y.Y."/>
            <person name="Wu W.L."/>
            <person name="Chen Y.Y."/>
            <person name="Lin Y.F."/>
            <person name="Hsu J.L."/>
            <person name="Li C.Y."/>
            <person name="Wang Z.W."/>
            <person name="Zhao X."/>
            <person name="Zhong W.Y."/>
            <person name="Ma X.K."/>
            <person name="Ma L."/>
            <person name="Huang J."/>
            <person name="Chen G.Z."/>
            <person name="Huang M.Z."/>
            <person name="Huang L."/>
            <person name="Peng D.H."/>
            <person name="Luo Y.B."/>
            <person name="Zou S.Q."/>
            <person name="Chen S.P."/>
            <person name="Lan S."/>
            <person name="Tsai W.C."/>
            <person name="Van de Peer Y."/>
            <person name="Liu Z.J."/>
        </authorList>
    </citation>
    <scope>NUCLEOTIDE SEQUENCE [LARGE SCALE GENOMIC DNA]</scope>
    <source>
        <strain evidence="3">Lor288</strain>
    </source>
</reference>
<dbReference type="InterPro" id="IPR011990">
    <property type="entry name" value="TPR-like_helical_dom_sf"/>
</dbReference>
<dbReference type="InterPro" id="IPR046960">
    <property type="entry name" value="PPR_At4g14850-like_plant"/>
</dbReference>
<sequence length="505" mass="55714">MPFSASSNPSATQLNNAFFSNGRFIFSLLHDSRHLPDLRIPHSHLVTSGLIHDSLAASRLVQFVLRSGAAGGLPYALSIFNSLSRPDVVTWNAVIAGHTGLGSPDSAITLYFRMRDSHSPPNLHTFALLVKACHNKSADCENSVKPAKKVHGQVMKAGVEDSVVVKNSLLSMYCQKKLFDDAWLLFARSRDLDLISWNILVSAFGKSGDLKTARFLFVNMPERNVVSWSAMIDACVRVEAWAEALRLFGGLQDEGIRPDAVTLASVLKACAHSGALHQGRWIHLYIDRNKLCNHGNVILPTALVDMYCRCGCVEAAFEVFRRVSSKDVVLWNVMIGGLAMHGHGRRAVHLFALMKETATAPNESTYIAAMCACTHAGMIDEGIEIFESMKSDGVEPRREHYGCLADLMGRAGRVQKAEEVVLSMPMEPQAAQWGALMSACSMHNELDVGVRVGRRLIELEPHDAGRYVMLANMYADGGRWEEAMDVRREMEERAMKKETGCSLIE</sequence>
<dbReference type="NCBIfam" id="TIGR00756">
    <property type="entry name" value="PPR"/>
    <property type="match status" value="6"/>
</dbReference>
<evidence type="ECO:0000256" key="1">
    <source>
        <dbReference type="ARBA" id="ARBA00022737"/>
    </source>
</evidence>
<feature type="repeat" description="PPR" evidence="2">
    <location>
        <begin position="224"/>
        <end position="258"/>
    </location>
</feature>
<dbReference type="InterPro" id="IPR046848">
    <property type="entry name" value="E_motif"/>
</dbReference>
<dbReference type="Pfam" id="PF01535">
    <property type="entry name" value="PPR"/>
    <property type="match status" value="1"/>
</dbReference>
<dbReference type="Pfam" id="PF20431">
    <property type="entry name" value="E_motif"/>
    <property type="match status" value="1"/>
</dbReference>
<dbReference type="PANTHER" id="PTHR47926">
    <property type="entry name" value="PENTATRICOPEPTIDE REPEAT-CONTAINING PROTEIN"/>
    <property type="match status" value="1"/>
</dbReference>
<feature type="repeat" description="PPR" evidence="2">
    <location>
        <begin position="362"/>
        <end position="396"/>
    </location>
</feature>
<proteinExistence type="predicted"/>
<accession>A0ABR2MW43</accession>
<dbReference type="PANTHER" id="PTHR47926:SF436">
    <property type="entry name" value="PENTATRICOPEPTIDE REPEAT-CONTAINING PROTEIN ELI1, CHLOROPLASTIC-LIKE ISOFORM X2"/>
    <property type="match status" value="1"/>
</dbReference>
<feature type="repeat" description="PPR" evidence="2">
    <location>
        <begin position="193"/>
        <end position="223"/>
    </location>
</feature>
<evidence type="ECO:0000313" key="3">
    <source>
        <dbReference type="EMBL" id="KAK8968417.1"/>
    </source>
</evidence>
<name>A0ABR2MW43_9ASPA</name>
<dbReference type="PROSITE" id="PS51375">
    <property type="entry name" value="PPR"/>
    <property type="match status" value="6"/>
</dbReference>
<dbReference type="InterPro" id="IPR002885">
    <property type="entry name" value="PPR_rpt"/>
</dbReference>
<dbReference type="Proteomes" id="UP001412067">
    <property type="component" value="Unassembled WGS sequence"/>
</dbReference>
<protein>
    <submittedName>
        <fullName evidence="3">Pentatricopeptide repeat-containing protein</fullName>
    </submittedName>
</protein>
<feature type="repeat" description="PPR" evidence="2">
    <location>
        <begin position="87"/>
        <end position="121"/>
    </location>
</feature>
<organism evidence="3 4">
    <name type="scientific">Platanthera guangdongensis</name>
    <dbReference type="NCBI Taxonomy" id="2320717"/>
    <lineage>
        <taxon>Eukaryota</taxon>
        <taxon>Viridiplantae</taxon>
        <taxon>Streptophyta</taxon>
        <taxon>Embryophyta</taxon>
        <taxon>Tracheophyta</taxon>
        <taxon>Spermatophyta</taxon>
        <taxon>Magnoliopsida</taxon>
        <taxon>Liliopsida</taxon>
        <taxon>Asparagales</taxon>
        <taxon>Orchidaceae</taxon>
        <taxon>Orchidoideae</taxon>
        <taxon>Orchideae</taxon>
        <taxon>Orchidinae</taxon>
        <taxon>Platanthera</taxon>
    </lineage>
</organism>
<dbReference type="EMBL" id="JBBWWR010000004">
    <property type="protein sequence ID" value="KAK8968417.1"/>
    <property type="molecule type" value="Genomic_DNA"/>
</dbReference>
<evidence type="ECO:0000313" key="4">
    <source>
        <dbReference type="Proteomes" id="UP001412067"/>
    </source>
</evidence>
<dbReference type="Gene3D" id="1.25.40.10">
    <property type="entry name" value="Tetratricopeptide repeat domain"/>
    <property type="match status" value="4"/>
</dbReference>
<evidence type="ECO:0000256" key="2">
    <source>
        <dbReference type="PROSITE-ProRule" id="PRU00708"/>
    </source>
</evidence>
<feature type="repeat" description="PPR" evidence="2">
    <location>
        <begin position="327"/>
        <end position="361"/>
    </location>
</feature>
<comment type="caution">
    <text evidence="3">The sequence shown here is derived from an EMBL/GenBank/DDBJ whole genome shotgun (WGS) entry which is preliminary data.</text>
</comment>
<keyword evidence="1" id="KW-0677">Repeat</keyword>